<name>A0A392V5B0_9FABA</name>
<dbReference type="Proteomes" id="UP000265520">
    <property type="component" value="Unassembled WGS sequence"/>
</dbReference>
<keyword evidence="1" id="KW-0812">Transmembrane</keyword>
<keyword evidence="1" id="KW-1133">Transmembrane helix</keyword>
<dbReference type="AlphaFoldDB" id="A0A392V5B0"/>
<feature type="transmembrane region" description="Helical" evidence="1">
    <location>
        <begin position="29"/>
        <end position="47"/>
    </location>
</feature>
<protein>
    <submittedName>
        <fullName evidence="2">Uncharacterized protein</fullName>
    </submittedName>
</protein>
<keyword evidence="3" id="KW-1185">Reference proteome</keyword>
<organism evidence="2 3">
    <name type="scientific">Trifolium medium</name>
    <dbReference type="NCBI Taxonomy" id="97028"/>
    <lineage>
        <taxon>Eukaryota</taxon>
        <taxon>Viridiplantae</taxon>
        <taxon>Streptophyta</taxon>
        <taxon>Embryophyta</taxon>
        <taxon>Tracheophyta</taxon>
        <taxon>Spermatophyta</taxon>
        <taxon>Magnoliopsida</taxon>
        <taxon>eudicotyledons</taxon>
        <taxon>Gunneridae</taxon>
        <taxon>Pentapetalae</taxon>
        <taxon>rosids</taxon>
        <taxon>fabids</taxon>
        <taxon>Fabales</taxon>
        <taxon>Fabaceae</taxon>
        <taxon>Papilionoideae</taxon>
        <taxon>50 kb inversion clade</taxon>
        <taxon>NPAAA clade</taxon>
        <taxon>Hologalegina</taxon>
        <taxon>IRL clade</taxon>
        <taxon>Trifolieae</taxon>
        <taxon>Trifolium</taxon>
    </lineage>
</organism>
<evidence type="ECO:0000256" key="1">
    <source>
        <dbReference type="SAM" id="Phobius"/>
    </source>
</evidence>
<comment type="caution">
    <text evidence="2">The sequence shown here is derived from an EMBL/GenBank/DDBJ whole genome shotgun (WGS) entry which is preliminary data.</text>
</comment>
<accession>A0A392V5B0</accession>
<reference evidence="2 3" key="1">
    <citation type="journal article" date="2018" name="Front. Plant Sci.">
        <title>Red Clover (Trifolium pratense) and Zigzag Clover (T. medium) - A Picture of Genomic Similarities and Differences.</title>
        <authorList>
            <person name="Dluhosova J."/>
            <person name="Istvanek J."/>
            <person name="Nedelnik J."/>
            <person name="Repkova J."/>
        </authorList>
    </citation>
    <scope>NUCLEOTIDE SEQUENCE [LARGE SCALE GENOMIC DNA]</scope>
    <source>
        <strain evidence="3">cv. 10/8</strain>
        <tissue evidence="2">Leaf</tissue>
    </source>
</reference>
<feature type="non-terminal residue" evidence="2">
    <location>
        <position position="1"/>
    </location>
</feature>
<keyword evidence="1" id="KW-0472">Membrane</keyword>
<sequence>EAWGGEKLPDKYTYPRPAVNEVQWSDGRINAFWVTGYIVINWYRFLYKLKPKYFKFTHQRCFYRPGDFIGVY</sequence>
<dbReference type="EMBL" id="LXQA011023608">
    <property type="protein sequence ID" value="MCI81630.1"/>
    <property type="molecule type" value="Genomic_DNA"/>
</dbReference>
<proteinExistence type="predicted"/>
<evidence type="ECO:0000313" key="3">
    <source>
        <dbReference type="Proteomes" id="UP000265520"/>
    </source>
</evidence>
<evidence type="ECO:0000313" key="2">
    <source>
        <dbReference type="EMBL" id="MCI81630.1"/>
    </source>
</evidence>